<evidence type="ECO:0000313" key="10">
    <source>
        <dbReference type="EMBL" id="PKU86950.1"/>
    </source>
</evidence>
<dbReference type="Proteomes" id="UP000233837">
    <property type="component" value="Unassembled WGS sequence"/>
</dbReference>
<dbReference type="Pfam" id="PF09340">
    <property type="entry name" value="NuA4"/>
    <property type="match status" value="1"/>
</dbReference>
<dbReference type="EMBL" id="KZ501902">
    <property type="protein sequence ID" value="PKU86950.1"/>
    <property type="molecule type" value="Genomic_DNA"/>
</dbReference>
<keyword evidence="11" id="KW-1185">Reference proteome</keyword>
<evidence type="ECO:0000256" key="2">
    <source>
        <dbReference type="ARBA" id="ARBA00010916"/>
    </source>
</evidence>
<keyword evidence="4" id="KW-0805">Transcription regulation</keyword>
<evidence type="ECO:0000256" key="7">
    <source>
        <dbReference type="ARBA" id="ARBA00023242"/>
    </source>
</evidence>
<evidence type="ECO:0008006" key="12">
    <source>
        <dbReference type="Google" id="ProtNLM"/>
    </source>
</evidence>
<evidence type="ECO:0000256" key="8">
    <source>
        <dbReference type="SAM" id="Coils"/>
    </source>
</evidence>
<evidence type="ECO:0000256" key="6">
    <source>
        <dbReference type="ARBA" id="ARBA00023163"/>
    </source>
</evidence>
<name>A0A2I0XGC8_9ASPA</name>
<keyword evidence="7" id="KW-0539">Nucleus</keyword>
<organism evidence="10 11">
    <name type="scientific">Dendrobium catenatum</name>
    <dbReference type="NCBI Taxonomy" id="906689"/>
    <lineage>
        <taxon>Eukaryota</taxon>
        <taxon>Viridiplantae</taxon>
        <taxon>Streptophyta</taxon>
        <taxon>Embryophyta</taxon>
        <taxon>Tracheophyta</taxon>
        <taxon>Spermatophyta</taxon>
        <taxon>Magnoliopsida</taxon>
        <taxon>Liliopsida</taxon>
        <taxon>Asparagales</taxon>
        <taxon>Orchidaceae</taxon>
        <taxon>Epidendroideae</taxon>
        <taxon>Malaxideae</taxon>
        <taxon>Dendrobiinae</taxon>
        <taxon>Dendrobium</taxon>
    </lineage>
</organism>
<comment type="similarity">
    <text evidence="2">Belongs to the EAF6 family.</text>
</comment>
<evidence type="ECO:0000256" key="9">
    <source>
        <dbReference type="SAM" id="MobiDB-lite"/>
    </source>
</evidence>
<evidence type="ECO:0000256" key="4">
    <source>
        <dbReference type="ARBA" id="ARBA00023015"/>
    </source>
</evidence>
<reference evidence="10 11" key="2">
    <citation type="journal article" date="2017" name="Nature">
        <title>The Apostasia genome and the evolution of orchids.</title>
        <authorList>
            <person name="Zhang G.Q."/>
            <person name="Liu K.W."/>
            <person name="Li Z."/>
            <person name="Lohaus R."/>
            <person name="Hsiao Y.Y."/>
            <person name="Niu S.C."/>
            <person name="Wang J.Y."/>
            <person name="Lin Y.C."/>
            <person name="Xu Q."/>
            <person name="Chen L.J."/>
            <person name="Yoshida K."/>
            <person name="Fujiwara S."/>
            <person name="Wang Z.W."/>
            <person name="Zhang Y.Q."/>
            <person name="Mitsuda N."/>
            <person name="Wang M."/>
            <person name="Liu G.H."/>
            <person name="Pecoraro L."/>
            <person name="Huang H.X."/>
            <person name="Xiao X.J."/>
            <person name="Lin M."/>
            <person name="Wu X.Y."/>
            <person name="Wu W.L."/>
            <person name="Chen Y.Y."/>
            <person name="Chang S.B."/>
            <person name="Sakamoto S."/>
            <person name="Ohme-Takagi M."/>
            <person name="Yagi M."/>
            <person name="Zeng S.J."/>
            <person name="Shen C.Y."/>
            <person name="Yeh C.M."/>
            <person name="Luo Y.B."/>
            <person name="Tsai W.C."/>
            <person name="Van de Peer Y."/>
            <person name="Liu Z.J."/>
        </authorList>
    </citation>
    <scope>NUCLEOTIDE SEQUENCE [LARGE SCALE GENOMIC DNA]</scope>
    <source>
        <tissue evidence="10">The whole plant</tissue>
    </source>
</reference>
<dbReference type="AlphaFoldDB" id="A0A2I0XGC8"/>
<proteinExistence type="inferred from homology"/>
<dbReference type="InterPro" id="IPR015418">
    <property type="entry name" value="Eaf6"/>
</dbReference>
<evidence type="ECO:0000256" key="5">
    <source>
        <dbReference type="ARBA" id="ARBA00023054"/>
    </source>
</evidence>
<dbReference type="GO" id="GO:0000123">
    <property type="term" value="C:histone acetyltransferase complex"/>
    <property type="evidence" value="ECO:0007669"/>
    <property type="project" value="InterPro"/>
</dbReference>
<evidence type="ECO:0000256" key="1">
    <source>
        <dbReference type="ARBA" id="ARBA00004123"/>
    </source>
</evidence>
<evidence type="ECO:0000313" key="11">
    <source>
        <dbReference type="Proteomes" id="UP000233837"/>
    </source>
</evidence>
<dbReference type="GO" id="GO:0005634">
    <property type="term" value="C:nucleus"/>
    <property type="evidence" value="ECO:0007669"/>
    <property type="project" value="UniProtKB-SubCell"/>
</dbReference>
<reference evidence="10 11" key="1">
    <citation type="journal article" date="2016" name="Sci. Rep.">
        <title>The Dendrobium catenatum Lindl. genome sequence provides insights into polysaccharide synthase, floral development and adaptive evolution.</title>
        <authorList>
            <person name="Zhang G.Q."/>
            <person name="Xu Q."/>
            <person name="Bian C."/>
            <person name="Tsai W.C."/>
            <person name="Yeh C.M."/>
            <person name="Liu K.W."/>
            <person name="Yoshida K."/>
            <person name="Zhang L.S."/>
            <person name="Chang S.B."/>
            <person name="Chen F."/>
            <person name="Shi Y."/>
            <person name="Su Y.Y."/>
            <person name="Zhang Y.Q."/>
            <person name="Chen L.J."/>
            <person name="Yin Y."/>
            <person name="Lin M."/>
            <person name="Huang H."/>
            <person name="Deng H."/>
            <person name="Wang Z.W."/>
            <person name="Zhu S.L."/>
            <person name="Zhao X."/>
            <person name="Deng C."/>
            <person name="Niu S.C."/>
            <person name="Huang J."/>
            <person name="Wang M."/>
            <person name="Liu G.H."/>
            <person name="Yang H.J."/>
            <person name="Xiao X.J."/>
            <person name="Hsiao Y.Y."/>
            <person name="Wu W.L."/>
            <person name="Chen Y.Y."/>
            <person name="Mitsuda N."/>
            <person name="Ohme-Takagi M."/>
            <person name="Luo Y.B."/>
            <person name="Van de Peer Y."/>
            <person name="Liu Z.J."/>
        </authorList>
    </citation>
    <scope>NUCLEOTIDE SEQUENCE [LARGE SCALE GENOMIC DNA]</scope>
    <source>
        <tissue evidence="10">The whole plant</tissue>
    </source>
</reference>
<comment type="subcellular location">
    <subcellularLocation>
        <location evidence="1">Nucleus</location>
    </subcellularLocation>
</comment>
<keyword evidence="6" id="KW-0804">Transcription</keyword>
<gene>
    <name evidence="10" type="ORF">MA16_Dca017850</name>
</gene>
<feature type="compositionally biased region" description="Basic and acidic residues" evidence="9">
    <location>
        <begin position="95"/>
        <end position="107"/>
    </location>
</feature>
<accession>A0A2I0XGC8</accession>
<sequence length="156" mass="17266">MDLDGPTEAGNPESDIAAALANRDRLQDQLRSIEMQAYELETSYLQESLHCGSVLTGFEEYLSSTRSGTNLRRSARIRLKDRMFSLSSATSPGAKEQHPAASHDGRSANRRGRPRIGGFAASGRGILKKGGRIEPRREGRKVRFLNELDLDGEDDY</sequence>
<dbReference type="GO" id="GO:0006325">
    <property type="term" value="P:chromatin organization"/>
    <property type="evidence" value="ECO:0007669"/>
    <property type="project" value="UniProtKB-KW"/>
</dbReference>
<dbReference type="STRING" id="906689.A0A2I0XGC8"/>
<keyword evidence="3" id="KW-0156">Chromatin regulator</keyword>
<dbReference type="PANTHER" id="PTHR13476">
    <property type="entry name" value="CHROMATIN MODIFICATION-RELATED PROTEIN MEAF6"/>
    <property type="match status" value="1"/>
</dbReference>
<feature type="region of interest" description="Disordered" evidence="9">
    <location>
        <begin position="86"/>
        <end position="133"/>
    </location>
</feature>
<evidence type="ECO:0000256" key="3">
    <source>
        <dbReference type="ARBA" id="ARBA00022853"/>
    </source>
</evidence>
<protein>
    <recommendedName>
        <fullName evidence="12">Chromatin modification-related protein MEAF6</fullName>
    </recommendedName>
</protein>
<keyword evidence="5 8" id="KW-0175">Coiled coil</keyword>
<feature type="coiled-coil region" evidence="8">
    <location>
        <begin position="16"/>
        <end position="43"/>
    </location>
</feature>